<dbReference type="UniPathway" id="UPA00078"/>
<dbReference type="InterPro" id="IPR004472">
    <property type="entry name" value="DTB_synth_BioD"/>
</dbReference>
<keyword evidence="3" id="KW-0479">Metal-binding</keyword>
<dbReference type="FunFam" id="3.40.50.300:FF:000292">
    <property type="entry name" value="ATP-dependent dethiobiotin synthetase BioD"/>
    <property type="match status" value="1"/>
</dbReference>
<dbReference type="HAMAP" id="MF_00336">
    <property type="entry name" value="BioD"/>
    <property type="match status" value="1"/>
</dbReference>
<accession>A0A1J5TES8</accession>
<dbReference type="AlphaFoldDB" id="A0A1J5TES8"/>
<dbReference type="GO" id="GO:0009102">
    <property type="term" value="P:biotin biosynthetic process"/>
    <property type="evidence" value="ECO:0007669"/>
    <property type="project" value="UniProtKB-UniPathway"/>
</dbReference>
<dbReference type="PIRSF" id="PIRSF006755">
    <property type="entry name" value="DTB_synth"/>
    <property type="match status" value="1"/>
</dbReference>
<keyword evidence="7" id="KW-0460">Magnesium</keyword>
<proteinExistence type="inferred from homology"/>
<dbReference type="Pfam" id="PF13500">
    <property type="entry name" value="AAA_26"/>
    <property type="match status" value="1"/>
</dbReference>
<evidence type="ECO:0000256" key="3">
    <source>
        <dbReference type="ARBA" id="ARBA00022723"/>
    </source>
</evidence>
<dbReference type="GO" id="GO:0042803">
    <property type="term" value="F:protein homodimerization activity"/>
    <property type="evidence" value="ECO:0007669"/>
    <property type="project" value="UniProtKB-ARBA"/>
</dbReference>
<dbReference type="EMBL" id="MLJW01000001">
    <property type="protein sequence ID" value="OIR19407.1"/>
    <property type="molecule type" value="Genomic_DNA"/>
</dbReference>
<protein>
    <submittedName>
        <fullName evidence="8">ATP-dependent dethiobiotin synthetase BioD 1</fullName>
        <ecNumber evidence="8">6.3.3.3</ecNumber>
    </submittedName>
</protein>
<evidence type="ECO:0000313" key="8">
    <source>
        <dbReference type="EMBL" id="OIR19407.1"/>
    </source>
</evidence>
<evidence type="ECO:0000256" key="6">
    <source>
        <dbReference type="ARBA" id="ARBA00022840"/>
    </source>
</evidence>
<evidence type="ECO:0000256" key="7">
    <source>
        <dbReference type="ARBA" id="ARBA00022842"/>
    </source>
</evidence>
<evidence type="ECO:0000256" key="5">
    <source>
        <dbReference type="ARBA" id="ARBA00022756"/>
    </source>
</evidence>
<dbReference type="EC" id="6.3.3.3" evidence="8"/>
<evidence type="ECO:0000256" key="4">
    <source>
        <dbReference type="ARBA" id="ARBA00022741"/>
    </source>
</evidence>
<keyword evidence="2 8" id="KW-0436">Ligase</keyword>
<sequence>MSYFITGTDTGVGKTLVSCALLHAFAAQGRRVAGFKPVAAGCDDDDHNEDAKLLRAASSVQAAYGQINPYCFPHAIAPHLAARHAGVRIEFARILASYRELAGQADEVIAEGAGGFLVPLNDRQSGADLAQQLGLPVILVVGMRLGCLNHALLTVRAIADYQLECAGWVANVLDDGMPALQENIEALRERIAAPLLGIIPHQAQPDALAAVAHLNLALLEKKQIDG</sequence>
<organism evidence="8">
    <name type="scientific">mine drainage metagenome</name>
    <dbReference type="NCBI Taxonomy" id="410659"/>
    <lineage>
        <taxon>unclassified sequences</taxon>
        <taxon>metagenomes</taxon>
        <taxon>ecological metagenomes</taxon>
    </lineage>
</organism>
<keyword evidence="4" id="KW-0547">Nucleotide-binding</keyword>
<dbReference type="PANTHER" id="PTHR43210">
    <property type="entry name" value="DETHIOBIOTIN SYNTHETASE"/>
    <property type="match status" value="1"/>
</dbReference>
<dbReference type="GO" id="GO:0005829">
    <property type="term" value="C:cytosol"/>
    <property type="evidence" value="ECO:0007669"/>
    <property type="project" value="TreeGrafter"/>
</dbReference>
<dbReference type="GO" id="GO:0004141">
    <property type="term" value="F:dethiobiotin synthase activity"/>
    <property type="evidence" value="ECO:0007669"/>
    <property type="project" value="UniProtKB-EC"/>
</dbReference>
<name>A0A1J5TES8_9ZZZZ</name>
<evidence type="ECO:0000256" key="1">
    <source>
        <dbReference type="ARBA" id="ARBA00022490"/>
    </source>
</evidence>
<dbReference type="SUPFAM" id="SSF52540">
    <property type="entry name" value="P-loop containing nucleoside triphosphate hydrolases"/>
    <property type="match status" value="1"/>
</dbReference>
<gene>
    <name evidence="8" type="primary">bioD1_1</name>
    <name evidence="8" type="ORF">GALL_02870</name>
</gene>
<evidence type="ECO:0000256" key="2">
    <source>
        <dbReference type="ARBA" id="ARBA00022598"/>
    </source>
</evidence>
<reference evidence="8" key="1">
    <citation type="submission" date="2016-10" db="EMBL/GenBank/DDBJ databases">
        <title>Sequence of Gallionella enrichment culture.</title>
        <authorList>
            <person name="Poehlein A."/>
            <person name="Muehling M."/>
            <person name="Daniel R."/>
        </authorList>
    </citation>
    <scope>NUCLEOTIDE SEQUENCE</scope>
</reference>
<dbReference type="InterPro" id="IPR027417">
    <property type="entry name" value="P-loop_NTPase"/>
</dbReference>
<keyword evidence="1" id="KW-0963">Cytoplasm</keyword>
<keyword evidence="5" id="KW-0093">Biotin biosynthesis</keyword>
<keyword evidence="6" id="KW-0067">ATP-binding</keyword>
<dbReference type="GO" id="GO:0005524">
    <property type="term" value="F:ATP binding"/>
    <property type="evidence" value="ECO:0007669"/>
    <property type="project" value="UniProtKB-KW"/>
</dbReference>
<dbReference type="GO" id="GO:0000287">
    <property type="term" value="F:magnesium ion binding"/>
    <property type="evidence" value="ECO:0007669"/>
    <property type="project" value="InterPro"/>
</dbReference>
<dbReference type="CDD" id="cd03109">
    <property type="entry name" value="DTBS"/>
    <property type="match status" value="1"/>
</dbReference>
<dbReference type="NCBIfam" id="TIGR00347">
    <property type="entry name" value="bioD"/>
    <property type="match status" value="1"/>
</dbReference>
<comment type="caution">
    <text evidence="8">The sequence shown here is derived from an EMBL/GenBank/DDBJ whole genome shotgun (WGS) entry which is preliminary data.</text>
</comment>
<dbReference type="PANTHER" id="PTHR43210:SF5">
    <property type="entry name" value="DETHIOBIOTIN SYNTHETASE"/>
    <property type="match status" value="1"/>
</dbReference>
<dbReference type="Gene3D" id="3.40.50.300">
    <property type="entry name" value="P-loop containing nucleotide triphosphate hydrolases"/>
    <property type="match status" value="1"/>
</dbReference>